<dbReference type="EC" id="1.1.1.140" evidence="3"/>
<dbReference type="Pfam" id="PF00106">
    <property type="entry name" value="adh_short"/>
    <property type="match status" value="1"/>
</dbReference>
<dbReference type="SUPFAM" id="SSF51735">
    <property type="entry name" value="NAD(P)-binding Rossmann-fold domains"/>
    <property type="match status" value="1"/>
</dbReference>
<dbReference type="EMBL" id="UGKQ01000007">
    <property type="protein sequence ID" value="STS84615.1"/>
    <property type="molecule type" value="Genomic_DNA"/>
</dbReference>
<evidence type="ECO:0000256" key="1">
    <source>
        <dbReference type="ARBA" id="ARBA00006484"/>
    </source>
</evidence>
<evidence type="ECO:0000313" key="3">
    <source>
        <dbReference type="EMBL" id="STS84615.1"/>
    </source>
</evidence>
<comment type="similarity">
    <text evidence="1">Belongs to the short-chain dehydrogenases/reductases (SDR) family.</text>
</comment>
<organism evidence="3 4">
    <name type="scientific">Klebsiella pneumoniae</name>
    <dbReference type="NCBI Taxonomy" id="573"/>
    <lineage>
        <taxon>Bacteria</taxon>
        <taxon>Pseudomonadati</taxon>
        <taxon>Pseudomonadota</taxon>
        <taxon>Gammaproteobacteria</taxon>
        <taxon>Enterobacterales</taxon>
        <taxon>Enterobacteriaceae</taxon>
        <taxon>Klebsiella/Raoultella group</taxon>
        <taxon>Klebsiella</taxon>
        <taxon>Klebsiella pneumoniae complex</taxon>
    </lineage>
</organism>
<dbReference type="Gene3D" id="3.40.50.720">
    <property type="entry name" value="NAD(P)-binding Rossmann-like Domain"/>
    <property type="match status" value="1"/>
</dbReference>
<dbReference type="GO" id="GO:0009010">
    <property type="term" value="F:sorbitol-6-phosphate 2-dehydrogenase activity"/>
    <property type="evidence" value="ECO:0007669"/>
    <property type="project" value="UniProtKB-EC"/>
</dbReference>
<gene>
    <name evidence="3" type="primary">srlD_1</name>
    <name evidence="3" type="ORF">NCTC9140_06426</name>
</gene>
<dbReference type="AlphaFoldDB" id="A0A377TY00"/>
<dbReference type="InterPro" id="IPR002347">
    <property type="entry name" value="SDR_fam"/>
</dbReference>
<name>A0A377TY00_KLEPN</name>
<dbReference type="PANTHER" id="PTHR43669:SF14">
    <property type="entry name" value="OXIDOREDUCTASE"/>
    <property type="match status" value="1"/>
</dbReference>
<dbReference type="Proteomes" id="UP000254938">
    <property type="component" value="Unassembled WGS sequence"/>
</dbReference>
<protein>
    <submittedName>
        <fullName evidence="3">Sorbitol-6-phosphate 2-dehydrogenase</fullName>
        <ecNumber evidence="3">1.1.1.140</ecNumber>
    </submittedName>
</protein>
<accession>A0A377TY00</accession>
<proteinExistence type="inferred from homology"/>
<keyword evidence="2 3" id="KW-0560">Oxidoreductase</keyword>
<evidence type="ECO:0000256" key="2">
    <source>
        <dbReference type="ARBA" id="ARBA00023002"/>
    </source>
</evidence>
<dbReference type="InterPro" id="IPR036291">
    <property type="entry name" value="NAD(P)-bd_dom_sf"/>
</dbReference>
<evidence type="ECO:0000313" key="4">
    <source>
        <dbReference type="Proteomes" id="UP000254938"/>
    </source>
</evidence>
<dbReference type="PANTHER" id="PTHR43669">
    <property type="entry name" value="5-KETO-D-GLUCONATE 5-REDUCTASE"/>
    <property type="match status" value="1"/>
</dbReference>
<reference evidence="3 4" key="1">
    <citation type="submission" date="2018-06" db="EMBL/GenBank/DDBJ databases">
        <authorList>
            <consortium name="Pathogen Informatics"/>
            <person name="Doyle S."/>
        </authorList>
    </citation>
    <scope>NUCLEOTIDE SEQUENCE [LARGE SCALE GENOMIC DNA]</scope>
    <source>
        <strain evidence="3 4">NCTC9140</strain>
    </source>
</reference>
<sequence>MNQVAVVIGGGQTLGEFLCRGLAAEGYRVAVVDIQSEKASRVAQEINAEYGEGMAYGFGADATSEASVTALAPRGG</sequence>